<dbReference type="PANTHER" id="PTHR10133">
    <property type="entry name" value="DNA POLYMERASE I"/>
    <property type="match status" value="1"/>
</dbReference>
<dbReference type="Pfam" id="PF01367">
    <property type="entry name" value="5_3_exonuc"/>
    <property type="match status" value="1"/>
</dbReference>
<keyword evidence="7 11" id="KW-0238">DNA-binding</keyword>
<dbReference type="NCBIfam" id="TIGR00593">
    <property type="entry name" value="pola"/>
    <property type="match status" value="1"/>
</dbReference>
<dbReference type="FunFam" id="1.20.1060.10:FF:000001">
    <property type="entry name" value="DNA polymerase I"/>
    <property type="match status" value="1"/>
</dbReference>
<comment type="function">
    <text evidence="11">In addition to polymerase activity, this DNA polymerase exhibits 5'-3' exonuclease activity.</text>
</comment>
<dbReference type="CDD" id="cd06140">
    <property type="entry name" value="DNA_polA_I_Bacillus_like_exo"/>
    <property type="match status" value="1"/>
</dbReference>
<evidence type="ECO:0000256" key="9">
    <source>
        <dbReference type="ARBA" id="ARBA00049244"/>
    </source>
</evidence>
<dbReference type="InterPro" id="IPR002298">
    <property type="entry name" value="DNA_polymerase_A"/>
</dbReference>
<dbReference type="SUPFAM" id="SSF53098">
    <property type="entry name" value="Ribonuclease H-like"/>
    <property type="match status" value="1"/>
</dbReference>
<evidence type="ECO:0000256" key="10">
    <source>
        <dbReference type="NCBIfam" id="TIGR00593"/>
    </source>
</evidence>
<evidence type="ECO:0000256" key="4">
    <source>
        <dbReference type="ARBA" id="ARBA00022705"/>
    </source>
</evidence>
<dbReference type="Gene3D" id="3.40.50.1010">
    <property type="entry name" value="5'-nuclease"/>
    <property type="match status" value="1"/>
</dbReference>
<dbReference type="SMART" id="SM00475">
    <property type="entry name" value="53EXOc"/>
    <property type="match status" value="1"/>
</dbReference>
<keyword evidence="11" id="KW-0378">Hydrolase</keyword>
<evidence type="ECO:0000259" key="12">
    <source>
        <dbReference type="SMART" id="SM00475"/>
    </source>
</evidence>
<accession>Q2I6L4</accession>
<proteinExistence type="inferred from homology"/>
<evidence type="ECO:0000256" key="6">
    <source>
        <dbReference type="ARBA" id="ARBA00022932"/>
    </source>
</evidence>
<feature type="domain" description="5'-3' exonuclease" evidence="12">
    <location>
        <begin position="1"/>
        <end position="228"/>
    </location>
</feature>
<dbReference type="SUPFAM" id="SSF56672">
    <property type="entry name" value="DNA/RNA polymerases"/>
    <property type="match status" value="1"/>
</dbReference>
<evidence type="ECO:0000256" key="8">
    <source>
        <dbReference type="ARBA" id="ARBA00023204"/>
    </source>
</evidence>
<evidence type="ECO:0000259" key="13">
    <source>
        <dbReference type="SMART" id="SM00482"/>
    </source>
</evidence>
<evidence type="ECO:0000256" key="5">
    <source>
        <dbReference type="ARBA" id="ARBA00022763"/>
    </source>
</evidence>
<dbReference type="Gene3D" id="3.30.420.10">
    <property type="entry name" value="Ribonuclease H-like superfamily/Ribonuclease H"/>
    <property type="match status" value="1"/>
</dbReference>
<dbReference type="InterPro" id="IPR036397">
    <property type="entry name" value="RNaseH_sf"/>
</dbReference>
<dbReference type="EC" id="2.7.7.7" evidence="10 11"/>
<dbReference type="InterPro" id="IPR008918">
    <property type="entry name" value="HhH2"/>
</dbReference>
<dbReference type="InterPro" id="IPR018320">
    <property type="entry name" value="DNA_polymerase_1"/>
</dbReference>
<gene>
    <name evidence="11" type="primary">polA</name>
</gene>
<dbReference type="CDD" id="cd09859">
    <property type="entry name" value="PIN_53EXO"/>
    <property type="match status" value="1"/>
</dbReference>
<dbReference type="InterPro" id="IPR054690">
    <property type="entry name" value="DNA_polI_exonuclease"/>
</dbReference>
<keyword evidence="3 11" id="KW-0548">Nucleotidyltransferase</keyword>
<keyword evidence="11" id="KW-0269">Exonuclease</keyword>
<keyword evidence="11" id="KW-0540">Nuclease</keyword>
<dbReference type="FunFam" id="1.10.150.20:FF:000003">
    <property type="entry name" value="DNA polymerase I"/>
    <property type="match status" value="1"/>
</dbReference>
<dbReference type="Pfam" id="PF00476">
    <property type="entry name" value="DNA_pol_A"/>
    <property type="match status" value="1"/>
</dbReference>
<dbReference type="GO" id="GO:0003677">
    <property type="term" value="F:DNA binding"/>
    <property type="evidence" value="ECO:0007669"/>
    <property type="project" value="UniProtKB-UniRule"/>
</dbReference>
<dbReference type="NCBIfam" id="NF004397">
    <property type="entry name" value="PRK05755.1"/>
    <property type="match status" value="1"/>
</dbReference>
<dbReference type="InterPro" id="IPR043502">
    <property type="entry name" value="DNA/RNA_pol_sf"/>
</dbReference>
<dbReference type="Gene3D" id="1.10.150.20">
    <property type="entry name" value="5' to 3' exonuclease, C-terminal subdomain"/>
    <property type="match status" value="2"/>
</dbReference>
<dbReference type="GO" id="GO:0006261">
    <property type="term" value="P:DNA-templated DNA replication"/>
    <property type="evidence" value="ECO:0007669"/>
    <property type="project" value="UniProtKB-UniRule"/>
</dbReference>
<keyword evidence="6 11" id="KW-0239">DNA-directed DNA polymerase</keyword>
<evidence type="ECO:0000256" key="3">
    <source>
        <dbReference type="ARBA" id="ARBA00022695"/>
    </source>
</evidence>
<dbReference type="InterPro" id="IPR001098">
    <property type="entry name" value="DNA-dir_DNA_pol_A_palm_dom"/>
</dbReference>
<dbReference type="EMBL" id="DQ267496">
    <property type="protein sequence ID" value="ABB84840.1"/>
    <property type="molecule type" value="Genomic_DNA"/>
</dbReference>
<dbReference type="PANTHER" id="PTHR10133:SF27">
    <property type="entry name" value="DNA POLYMERASE NU"/>
    <property type="match status" value="1"/>
</dbReference>
<dbReference type="SUPFAM" id="SSF88723">
    <property type="entry name" value="PIN domain-like"/>
    <property type="match status" value="1"/>
</dbReference>
<evidence type="ECO:0000256" key="7">
    <source>
        <dbReference type="ARBA" id="ARBA00023125"/>
    </source>
</evidence>
<dbReference type="InterPro" id="IPR036279">
    <property type="entry name" value="5-3_exonuclease_C_sf"/>
</dbReference>
<dbReference type="GO" id="GO:0003887">
    <property type="term" value="F:DNA-directed DNA polymerase activity"/>
    <property type="evidence" value="ECO:0007669"/>
    <property type="project" value="UniProtKB-UniRule"/>
</dbReference>
<dbReference type="Pfam" id="PF22619">
    <property type="entry name" value="DNA_polI_exo1"/>
    <property type="match status" value="1"/>
</dbReference>
<dbReference type="GO" id="GO:0006302">
    <property type="term" value="P:double-strand break repair"/>
    <property type="evidence" value="ECO:0007669"/>
    <property type="project" value="TreeGrafter"/>
</dbReference>
<keyword evidence="4 11" id="KW-0235">DNA replication</keyword>
<sequence length="857" mass="94533">MYTNAIFGFAVMFRKMFAGKTPELGAVVFDAPGPTFRQELYEAYKAQRPPMPTDLREQLPWIDRLVTAHQFPILRVPGYEADDVIGTLTRQALEAGHEVMIVAGDKDFAQLIGPRVRMVDTLRDVTYDAELVRKKWGVRPEQIIDYLALVGDKVDNVPGVPGIGAKGAVALLERYGDLAGILANLDDLKGRQEQTLRDNRELAQLCRELVTIDTAVPLAQELASLRVRVPETSKLNELYMELQFYSLLTEDAAQALSAAGDDTDYQTLDSTLTLRTRLDALPNTTPVAVWPVHEGSSAMMGALVGVGLAPAPGEAFYVPLVASDGGLGEGALALLRGWLEDSARLKVVHDSKRLRVLLARYGVSLSGVVADPRLESFLVDPTGLVPHRIDQLVKAFLQRTVPPAKSVLGSGKKARRFAELAASVTGAWACQRADVVVTMWPQIRERLEEVDQLPHLQEVDLPLSEVLATMELAGVRVEPTELEEMSAEFRATLLQLEAEIWRQAGREFNVASPKQLGVVLFEELNLPVIKRTKTGYSTAAEVLERLTREHPIAGLLLQHRKLAKLLTTYTEVLRAAINPVTGRVHPTFQQTYAATGRLISTNPDIQKTPVRTPEGKRIRRAFIPAPGWRIISADWSQIELRLLAHFSSDPNLLEAFAQDEDVHRRTAAELFGCVPEAVTDAQRSVAKTVNFATIYGQGATALGQRLGLKRTEAKGYISRYFQAYAGVREWLDRTIEGALASGYVETLLGRRRVIPELSSNSAMVRQVGMRMAANTPIQGSAADLCKLVMLTLAKRFQTRGLQTRMLLQIHDELVFEAAPDEVDASCQLIREAMESVGDLRVPLRVHIGVGANWAEAH</sequence>
<protein>
    <recommendedName>
        <fullName evidence="10 11">DNA polymerase I</fullName>
        <ecNumber evidence="10 11">2.7.7.7</ecNumber>
    </recommendedName>
</protein>
<evidence type="ECO:0000256" key="1">
    <source>
        <dbReference type="ARBA" id="ARBA00007705"/>
    </source>
</evidence>
<dbReference type="SMART" id="SM00279">
    <property type="entry name" value="HhH2"/>
    <property type="match status" value="1"/>
</dbReference>
<name>Q2I6L4_9DELT</name>
<evidence type="ECO:0000313" key="14">
    <source>
        <dbReference type="EMBL" id="ABB84840.1"/>
    </source>
</evidence>
<reference evidence="14" key="1">
    <citation type="journal article" date="2006" name="Microbiology">
        <title>Metagenomic analysis of mesopelagic Antarctic plankton reveals a novel deltaproteobacterial group.</title>
        <authorList>
            <person name="Moreira D."/>
            <person name="Rodriguez-Valera F."/>
            <person name="Lopez-Garcia P."/>
        </authorList>
    </citation>
    <scope>NUCLEOTIDE SEQUENCE</scope>
</reference>
<dbReference type="Pfam" id="PF02739">
    <property type="entry name" value="5_3_exonuc_N"/>
    <property type="match status" value="1"/>
</dbReference>
<dbReference type="PROSITE" id="PS00447">
    <property type="entry name" value="DNA_POLYMERASE_A"/>
    <property type="match status" value="1"/>
</dbReference>
<dbReference type="GO" id="GO:0008409">
    <property type="term" value="F:5'-3' exonuclease activity"/>
    <property type="evidence" value="ECO:0007669"/>
    <property type="project" value="UniProtKB-UniRule"/>
</dbReference>
<dbReference type="CDD" id="cd08637">
    <property type="entry name" value="DNA_pol_A_pol_I_C"/>
    <property type="match status" value="1"/>
</dbReference>
<organism evidence="14">
    <name type="scientific">uncultured delta proteobacterium DeepAnt-32C6</name>
    <dbReference type="NCBI Taxonomy" id="357895"/>
    <lineage>
        <taxon>Bacteria</taxon>
        <taxon>Deltaproteobacteria</taxon>
        <taxon>environmental samples</taxon>
    </lineage>
</organism>
<dbReference type="SMART" id="SM00482">
    <property type="entry name" value="POLAc"/>
    <property type="match status" value="1"/>
</dbReference>
<dbReference type="CDD" id="cd09898">
    <property type="entry name" value="H3TH_53EXO"/>
    <property type="match status" value="1"/>
</dbReference>
<comment type="catalytic activity">
    <reaction evidence="9 11">
        <text>DNA(n) + a 2'-deoxyribonucleoside 5'-triphosphate = DNA(n+1) + diphosphate</text>
        <dbReference type="Rhea" id="RHEA:22508"/>
        <dbReference type="Rhea" id="RHEA-COMP:17339"/>
        <dbReference type="Rhea" id="RHEA-COMP:17340"/>
        <dbReference type="ChEBI" id="CHEBI:33019"/>
        <dbReference type="ChEBI" id="CHEBI:61560"/>
        <dbReference type="ChEBI" id="CHEBI:173112"/>
        <dbReference type="EC" id="2.7.7.7"/>
    </reaction>
</comment>
<dbReference type="AlphaFoldDB" id="Q2I6L4"/>
<dbReference type="SUPFAM" id="SSF47807">
    <property type="entry name" value="5' to 3' exonuclease, C-terminal subdomain"/>
    <property type="match status" value="1"/>
</dbReference>
<dbReference type="FunFam" id="1.10.150.20:FF:000002">
    <property type="entry name" value="DNA polymerase I"/>
    <property type="match status" value="1"/>
</dbReference>
<keyword evidence="8 11" id="KW-0234">DNA repair</keyword>
<dbReference type="InterPro" id="IPR020045">
    <property type="entry name" value="DNA_polI_H3TH"/>
</dbReference>
<dbReference type="InterPro" id="IPR029060">
    <property type="entry name" value="PIN-like_dom_sf"/>
</dbReference>
<dbReference type="InterPro" id="IPR002421">
    <property type="entry name" value="5-3_exonuclease"/>
</dbReference>
<dbReference type="InterPro" id="IPR012337">
    <property type="entry name" value="RNaseH-like_sf"/>
</dbReference>
<dbReference type="Gene3D" id="1.20.1060.10">
    <property type="entry name" value="Taq DNA Polymerase, Chain T, domain 4"/>
    <property type="match status" value="1"/>
</dbReference>
<evidence type="ECO:0000256" key="11">
    <source>
        <dbReference type="RuleBase" id="RU004460"/>
    </source>
</evidence>
<keyword evidence="2 11" id="KW-0808">Transferase</keyword>
<keyword evidence="5 11" id="KW-0227">DNA damage</keyword>
<dbReference type="InterPro" id="IPR020046">
    <property type="entry name" value="5-3_exonucl_a-hlix_arch_N"/>
</dbReference>
<dbReference type="Gene3D" id="3.30.70.370">
    <property type="match status" value="1"/>
</dbReference>
<dbReference type="PRINTS" id="PR00868">
    <property type="entry name" value="DNAPOLI"/>
</dbReference>
<dbReference type="InterPro" id="IPR019760">
    <property type="entry name" value="DNA-dir_DNA_pol_A_CS"/>
</dbReference>
<feature type="domain" description="DNA-directed DNA polymerase family A palm" evidence="13">
    <location>
        <begin position="615"/>
        <end position="821"/>
    </location>
</feature>
<comment type="similarity">
    <text evidence="1 11">Belongs to the DNA polymerase type-A family.</text>
</comment>
<evidence type="ECO:0000256" key="2">
    <source>
        <dbReference type="ARBA" id="ARBA00022679"/>
    </source>
</evidence>